<protein>
    <recommendedName>
        <fullName evidence="1">PX domain-containing protein</fullName>
    </recommendedName>
</protein>
<dbReference type="CDD" id="cd06093">
    <property type="entry name" value="PX_domain"/>
    <property type="match status" value="1"/>
</dbReference>
<dbReference type="PROSITE" id="PS50195">
    <property type="entry name" value="PX"/>
    <property type="match status" value="1"/>
</dbReference>
<proteinExistence type="predicted"/>
<gene>
    <name evidence="2" type="ORF">PSON_ATCC_30995.1.T0150205</name>
</gene>
<dbReference type="Proteomes" id="UP000692954">
    <property type="component" value="Unassembled WGS sequence"/>
</dbReference>
<dbReference type="PANTHER" id="PTHR45827:SF1">
    <property type="entry name" value="SORTING NEXIN"/>
    <property type="match status" value="1"/>
</dbReference>
<dbReference type="SMART" id="SM00312">
    <property type="entry name" value="PX"/>
    <property type="match status" value="1"/>
</dbReference>
<dbReference type="EMBL" id="CAJJDN010000015">
    <property type="protein sequence ID" value="CAD8061244.1"/>
    <property type="molecule type" value="Genomic_DNA"/>
</dbReference>
<keyword evidence="3" id="KW-1185">Reference proteome</keyword>
<dbReference type="GO" id="GO:0031410">
    <property type="term" value="C:cytoplasmic vesicle"/>
    <property type="evidence" value="ECO:0007669"/>
    <property type="project" value="TreeGrafter"/>
</dbReference>
<dbReference type="GO" id="GO:0005886">
    <property type="term" value="C:plasma membrane"/>
    <property type="evidence" value="ECO:0007669"/>
    <property type="project" value="TreeGrafter"/>
</dbReference>
<evidence type="ECO:0000313" key="2">
    <source>
        <dbReference type="EMBL" id="CAD8061244.1"/>
    </source>
</evidence>
<evidence type="ECO:0000313" key="3">
    <source>
        <dbReference type="Proteomes" id="UP000692954"/>
    </source>
</evidence>
<dbReference type="AlphaFoldDB" id="A0A8S1LEF0"/>
<dbReference type="GO" id="GO:0006897">
    <property type="term" value="P:endocytosis"/>
    <property type="evidence" value="ECO:0007669"/>
    <property type="project" value="TreeGrafter"/>
</dbReference>
<dbReference type="GO" id="GO:0097320">
    <property type="term" value="P:plasma membrane tubulation"/>
    <property type="evidence" value="ECO:0007669"/>
    <property type="project" value="TreeGrafter"/>
</dbReference>
<dbReference type="PANTHER" id="PTHR45827">
    <property type="entry name" value="SORTING NEXIN"/>
    <property type="match status" value="1"/>
</dbReference>
<accession>A0A8S1LEF0</accession>
<comment type="caution">
    <text evidence="2">The sequence shown here is derived from an EMBL/GenBank/DDBJ whole genome shotgun (WGS) entry which is preliminary data.</text>
</comment>
<dbReference type="Pfam" id="PF00787">
    <property type="entry name" value="PX"/>
    <property type="match status" value="1"/>
</dbReference>
<reference evidence="2" key="1">
    <citation type="submission" date="2021-01" db="EMBL/GenBank/DDBJ databases">
        <authorList>
            <consortium name="Genoscope - CEA"/>
            <person name="William W."/>
        </authorList>
    </citation>
    <scope>NUCLEOTIDE SEQUENCE</scope>
</reference>
<dbReference type="GO" id="GO:0016197">
    <property type="term" value="P:endosomal transport"/>
    <property type="evidence" value="ECO:0007669"/>
    <property type="project" value="TreeGrafter"/>
</dbReference>
<dbReference type="GO" id="GO:0035091">
    <property type="term" value="F:phosphatidylinositol binding"/>
    <property type="evidence" value="ECO:0007669"/>
    <property type="project" value="InterPro"/>
</dbReference>
<name>A0A8S1LEF0_9CILI</name>
<dbReference type="OrthoDB" id="422186at2759"/>
<dbReference type="InterPro" id="IPR001683">
    <property type="entry name" value="PX_dom"/>
</dbReference>
<evidence type="ECO:0000259" key="1">
    <source>
        <dbReference type="PROSITE" id="PS50195"/>
    </source>
</evidence>
<feature type="domain" description="PX" evidence="1">
    <location>
        <begin position="94"/>
        <end position="204"/>
    </location>
</feature>
<sequence>MSLEEKQQFLVDEIINKGYDSEDFTKYMDRKKENGGQDLDIWQMDELIQAVTDYQKTRNQMMQIIDDENNGFKRKIDCQKMIESEIGNNNNVQIIIENFDKKDTGFFSLSKSYVNYKIVTSPFQWIVSRRYSDFEWLREILTRIYPGVFVPPIANKTPTRQFSDAYLTKRMKFLEKFLNHLLNSNILKNDKYFYEFLRIQDEKEFKSLQTASEKVQKTTKLDKVISETGSIEVAFNPQSDNYIKAAGNLMTSLNLDFEIIMKQSKKMLQDFEIVSTTMFQMGESFEVLTNHINQFNSSVQDSEQILKFEAVTITLNNMMIIMGKNFQNYQNYIQENFRNFFKYHDKEIAQLKEHLLLRQQSQAEYLKYKERLDLKKEKFYQLKEYHKWEVSKEIQEELKQYNDNKKYCLNIMLPKETSQQNDLRDTYAYYNLSAYNEIKRVFEQNIIIFAKHFIQFADSQAKDLTKMHLVWADIQSNLQGLDLITELDQKVQIMVKPKAEV</sequence>
<organism evidence="2 3">
    <name type="scientific">Paramecium sonneborni</name>
    <dbReference type="NCBI Taxonomy" id="65129"/>
    <lineage>
        <taxon>Eukaryota</taxon>
        <taxon>Sar</taxon>
        <taxon>Alveolata</taxon>
        <taxon>Ciliophora</taxon>
        <taxon>Intramacronucleata</taxon>
        <taxon>Oligohymenophorea</taxon>
        <taxon>Peniculida</taxon>
        <taxon>Parameciidae</taxon>
        <taxon>Paramecium</taxon>
    </lineage>
</organism>